<evidence type="ECO:0000256" key="9">
    <source>
        <dbReference type="ARBA" id="ARBA00022692"/>
    </source>
</evidence>
<accession>A0A1D3L360</accession>
<evidence type="ECO:0000256" key="8">
    <source>
        <dbReference type="ARBA" id="ARBA00022679"/>
    </source>
</evidence>
<feature type="transmembrane region" description="Helical" evidence="17">
    <location>
        <begin position="202"/>
        <end position="218"/>
    </location>
</feature>
<evidence type="ECO:0000256" key="10">
    <source>
        <dbReference type="ARBA" id="ARBA00022723"/>
    </source>
</evidence>
<proteinExistence type="inferred from homology"/>
<gene>
    <name evidence="19" type="primary">aglB 1</name>
    <name evidence="19" type="ORF">MCBB_1452</name>
</gene>
<dbReference type="Proteomes" id="UP000094707">
    <property type="component" value="Chromosome I"/>
</dbReference>
<dbReference type="InterPro" id="IPR048307">
    <property type="entry name" value="STT3_N"/>
</dbReference>
<comment type="pathway">
    <text evidence="4">Protein modification; protein glycosylation.</text>
</comment>
<dbReference type="RefSeq" id="WP_071907116.1">
    <property type="nucleotide sequence ID" value="NZ_LT607756.1"/>
</dbReference>
<dbReference type="OrthoDB" id="82393at2157"/>
<keyword evidence="13 17" id="KW-0472">Membrane</keyword>
<feature type="transmembrane region" description="Helical" evidence="17">
    <location>
        <begin position="350"/>
        <end position="369"/>
    </location>
</feature>
<feature type="transmembrane region" description="Helical" evidence="17">
    <location>
        <begin position="251"/>
        <end position="272"/>
    </location>
</feature>
<evidence type="ECO:0000256" key="2">
    <source>
        <dbReference type="ARBA" id="ARBA00001946"/>
    </source>
</evidence>
<evidence type="ECO:0000256" key="4">
    <source>
        <dbReference type="ARBA" id="ARBA00004922"/>
    </source>
</evidence>
<name>A0A1D3L360_9EURY</name>
<dbReference type="Gene3D" id="3.40.50.12610">
    <property type="match status" value="1"/>
</dbReference>
<dbReference type="PATRIC" id="fig|129848.4.peg.1479"/>
<comment type="catalytic activity">
    <reaction evidence="16">
        <text>an archaeal dolichyl phosphooligosaccharide + [protein]-L-asparagine = an archaeal dolichyl phosphate + a glycoprotein with the oligosaccharide chain attached by N-beta-D-glycosyl linkage to a protein L-asparagine.</text>
        <dbReference type="EC" id="2.4.99.21"/>
    </reaction>
</comment>
<dbReference type="PANTHER" id="PTHR13872:SF1">
    <property type="entry name" value="DOLICHYL-DIPHOSPHOOLIGOSACCHARIDE--PROTEIN GLYCOSYLTRANSFERASE SUBUNIT STT3B"/>
    <property type="match status" value="1"/>
</dbReference>
<evidence type="ECO:0000256" key="12">
    <source>
        <dbReference type="ARBA" id="ARBA00022989"/>
    </source>
</evidence>
<dbReference type="GO" id="GO:0046872">
    <property type="term" value="F:metal ion binding"/>
    <property type="evidence" value="ECO:0007669"/>
    <property type="project" value="UniProtKB-KW"/>
</dbReference>
<evidence type="ECO:0000256" key="7">
    <source>
        <dbReference type="ARBA" id="ARBA00022676"/>
    </source>
</evidence>
<organism evidence="19 20">
    <name type="scientific">Methanobacterium congolense</name>
    <dbReference type="NCBI Taxonomy" id="118062"/>
    <lineage>
        <taxon>Archaea</taxon>
        <taxon>Methanobacteriati</taxon>
        <taxon>Methanobacteriota</taxon>
        <taxon>Methanomada group</taxon>
        <taxon>Methanobacteria</taxon>
        <taxon>Methanobacteriales</taxon>
        <taxon>Methanobacteriaceae</taxon>
        <taxon>Methanobacterium</taxon>
    </lineage>
</organism>
<dbReference type="GO" id="GO:0004576">
    <property type="term" value="F:oligosaccharyl transferase activity"/>
    <property type="evidence" value="ECO:0007669"/>
    <property type="project" value="InterPro"/>
</dbReference>
<evidence type="ECO:0000313" key="19">
    <source>
        <dbReference type="EMBL" id="SCG86008.1"/>
    </source>
</evidence>
<evidence type="ECO:0000313" key="20">
    <source>
        <dbReference type="Proteomes" id="UP000094707"/>
    </source>
</evidence>
<evidence type="ECO:0000256" key="11">
    <source>
        <dbReference type="ARBA" id="ARBA00022842"/>
    </source>
</evidence>
<feature type="transmembrane region" description="Helical" evidence="17">
    <location>
        <begin position="315"/>
        <end position="338"/>
    </location>
</feature>
<dbReference type="EMBL" id="LT607756">
    <property type="protein sequence ID" value="SCG86008.1"/>
    <property type="molecule type" value="Genomic_DNA"/>
</dbReference>
<evidence type="ECO:0000256" key="14">
    <source>
        <dbReference type="ARBA" id="ARBA00023211"/>
    </source>
</evidence>
<dbReference type="GeneID" id="30412293"/>
<feature type="transmembrane region" description="Helical" evidence="17">
    <location>
        <begin position="415"/>
        <end position="437"/>
    </location>
</feature>
<reference evidence="19 20" key="1">
    <citation type="submission" date="2016-08" db="EMBL/GenBank/DDBJ databases">
        <authorList>
            <person name="Seilhamer J.J."/>
        </authorList>
    </citation>
    <scope>NUCLEOTIDE SEQUENCE [LARGE SCALE GENOMIC DNA]</scope>
    <source>
        <strain evidence="19">Buetzberg</strain>
    </source>
</reference>
<keyword evidence="8 19" id="KW-0808">Transferase</keyword>
<keyword evidence="20" id="KW-1185">Reference proteome</keyword>
<evidence type="ECO:0000256" key="13">
    <source>
        <dbReference type="ARBA" id="ARBA00023136"/>
    </source>
</evidence>
<evidence type="ECO:0000256" key="6">
    <source>
        <dbReference type="ARBA" id="ARBA00012602"/>
    </source>
</evidence>
<comment type="subcellular location">
    <subcellularLocation>
        <location evidence="3">Cell membrane</location>
        <topology evidence="3">Multi-pass membrane protein</topology>
    </subcellularLocation>
</comment>
<feature type="transmembrane region" description="Helical" evidence="17">
    <location>
        <begin position="177"/>
        <end position="195"/>
    </location>
</feature>
<dbReference type="EC" id="2.4.99.21" evidence="6"/>
<dbReference type="AlphaFoldDB" id="A0A1D3L360"/>
<keyword evidence="12 17" id="KW-1133">Transmembrane helix</keyword>
<evidence type="ECO:0000256" key="1">
    <source>
        <dbReference type="ARBA" id="ARBA00001936"/>
    </source>
</evidence>
<dbReference type="UniPathway" id="UPA00378"/>
<sequence length="747" mass="85162">MSKKKLAITITIISIIFLVGFILRVESTHLYGISSDEKAYYQDQNGLPYMYEPDSYYNYRLTKNYLEHGYMGDVKVNGTEWDFHSYAPSGVPMDYPPLIVYLAALIYKFINLFASVPLLVVCFWLPAFMGPLAGVVAYLFVKKYTNNYGAAAAGILAVTAPLYFFRTVPGWFDTDMFNVFFPILVTWLFVEAVTLKKIKNQIVLAISAAFAMFLFALAWNGWQYQFYILVLFTSLYILWGKIRGMNVKNCFYVLLTFFAVTTLLVGVFAGFLDLINLFESPVTLIGMKSGQGLWAPWPNVYVSVSELGKPSFYEVVSQVGMTFFMSILGFLWMLRILMNKKFKKQYLSKMSNFIYLLLLFWTLMGAIALQQGYRFIMLLIPPMVLSSGILVGIIVEYSKILKKSERFPIFKDKTYLFHVLALLILFVVSITSVVLVFNNFDVLTPVPNDDMWDSAVWINNNTSNDTIIISNWGYGHVFTAIADRPVSFDGRTAYIETLPLRQFDSSYKFGSESPSTSRECWIDHAFATDNQTLSVGIFRMITTSGDMAYITLDKYTKNTTQSVEILNSILGVNEETARSILINNYSLNEKQADDILQYTHPIHPRPFVIVTSLTDLNRGVAIFKFGNWNFNEAKEGNCIYSTGNFLIKGNTLNSDNGVAMNLKTGDVKWNGKHPYSLISVENGTLKKQKIDKSSEFSIAVLWNRNRTVVIDKTLENSMFMKLWVENSNETIFKPIYRKGAVTVWQYK</sequence>
<evidence type="ECO:0000256" key="5">
    <source>
        <dbReference type="ARBA" id="ARBA00010810"/>
    </source>
</evidence>
<evidence type="ECO:0000259" key="18">
    <source>
        <dbReference type="Pfam" id="PF02516"/>
    </source>
</evidence>
<evidence type="ECO:0000256" key="15">
    <source>
        <dbReference type="ARBA" id="ARBA00030679"/>
    </source>
</evidence>
<keyword evidence="14" id="KW-0464">Manganese</keyword>
<comment type="cofactor">
    <cofactor evidence="1">
        <name>Mn(2+)</name>
        <dbReference type="ChEBI" id="CHEBI:29035"/>
    </cofactor>
</comment>
<feature type="transmembrane region" description="Helical" evidence="17">
    <location>
        <begin position="123"/>
        <end position="141"/>
    </location>
</feature>
<evidence type="ECO:0000256" key="3">
    <source>
        <dbReference type="ARBA" id="ARBA00004651"/>
    </source>
</evidence>
<evidence type="ECO:0000256" key="16">
    <source>
        <dbReference type="ARBA" id="ARBA00034066"/>
    </source>
</evidence>
<comment type="cofactor">
    <cofactor evidence="2">
        <name>Mg(2+)</name>
        <dbReference type="ChEBI" id="CHEBI:18420"/>
    </cofactor>
</comment>
<dbReference type="InterPro" id="IPR003674">
    <property type="entry name" value="Oligo_trans_STT3"/>
</dbReference>
<feature type="transmembrane region" description="Helical" evidence="17">
    <location>
        <begin position="375"/>
        <end position="395"/>
    </location>
</feature>
<keyword evidence="10" id="KW-0479">Metal-binding</keyword>
<protein>
    <recommendedName>
        <fullName evidence="6">dolichyl-phosphooligosaccharide-protein glycotransferase</fullName>
        <ecNumber evidence="6">2.4.99.21</ecNumber>
    </recommendedName>
    <alternativeName>
        <fullName evidence="15">Oligosaccharyl transferase</fullName>
    </alternativeName>
</protein>
<feature type="domain" description="Oligosaccharyl transferase STT3 N-terminal" evidence="18">
    <location>
        <begin position="22"/>
        <end position="430"/>
    </location>
</feature>
<dbReference type="STRING" id="118062.MCBB_1452"/>
<keyword evidence="11" id="KW-0460">Magnesium</keyword>
<dbReference type="KEGG" id="mcub:MCBB_1452"/>
<feature type="transmembrane region" description="Helical" evidence="17">
    <location>
        <begin position="6"/>
        <end position="25"/>
    </location>
</feature>
<evidence type="ECO:0000256" key="17">
    <source>
        <dbReference type="SAM" id="Phobius"/>
    </source>
</evidence>
<dbReference type="Pfam" id="PF02516">
    <property type="entry name" value="STT3"/>
    <property type="match status" value="1"/>
</dbReference>
<feature type="transmembrane region" description="Helical" evidence="17">
    <location>
        <begin position="148"/>
        <end position="165"/>
    </location>
</feature>
<feature type="transmembrane region" description="Helical" evidence="17">
    <location>
        <begin position="224"/>
        <end position="239"/>
    </location>
</feature>
<dbReference type="PANTHER" id="PTHR13872">
    <property type="entry name" value="DOLICHYL-DIPHOSPHOOLIGOSACCHARIDE--PROTEIN GLYCOSYLTRANSFERASE SUBUNIT"/>
    <property type="match status" value="1"/>
</dbReference>
<comment type="similarity">
    <text evidence="5">Belongs to the STT3 family.</text>
</comment>
<dbReference type="GO" id="GO:0005886">
    <property type="term" value="C:plasma membrane"/>
    <property type="evidence" value="ECO:0007669"/>
    <property type="project" value="UniProtKB-SubCell"/>
</dbReference>
<keyword evidence="9 17" id="KW-0812">Transmembrane</keyword>
<keyword evidence="7" id="KW-0328">Glycosyltransferase</keyword>